<dbReference type="EMBL" id="JBHSON010000004">
    <property type="protein sequence ID" value="MFC5744793.1"/>
    <property type="molecule type" value="Genomic_DNA"/>
</dbReference>
<dbReference type="Proteomes" id="UP001596074">
    <property type="component" value="Unassembled WGS sequence"/>
</dbReference>
<sequence>MDARTALACPYYAGTGDLKCASGCRTEPACVTEEPTDGWKVPEASAVNDALAYEKLIGRHITVTYADGRGLSGILLDIDKADTPDKAVLVINTIGGMAGAPVSIITEVTESSSTPVIPPRKHISRDPITLTLPHNQVAFLADLVGGTGDFIWGHLSKHHDVTDVGALYDALNEATSANGSAEGGES</sequence>
<name>A0ABW0ZQX0_9ACTN</name>
<proteinExistence type="predicted"/>
<evidence type="ECO:0000313" key="1">
    <source>
        <dbReference type="EMBL" id="MFC5744793.1"/>
    </source>
</evidence>
<keyword evidence="2" id="KW-1185">Reference proteome</keyword>
<comment type="caution">
    <text evidence="1">The sequence shown here is derived from an EMBL/GenBank/DDBJ whole genome shotgun (WGS) entry which is preliminary data.</text>
</comment>
<organism evidence="1 2">
    <name type="scientific">Actinomadura rugatobispora</name>
    <dbReference type="NCBI Taxonomy" id="1994"/>
    <lineage>
        <taxon>Bacteria</taxon>
        <taxon>Bacillati</taxon>
        <taxon>Actinomycetota</taxon>
        <taxon>Actinomycetes</taxon>
        <taxon>Streptosporangiales</taxon>
        <taxon>Thermomonosporaceae</taxon>
        <taxon>Actinomadura</taxon>
    </lineage>
</organism>
<evidence type="ECO:0008006" key="3">
    <source>
        <dbReference type="Google" id="ProtNLM"/>
    </source>
</evidence>
<reference evidence="2" key="1">
    <citation type="journal article" date="2019" name="Int. J. Syst. Evol. Microbiol.">
        <title>The Global Catalogue of Microorganisms (GCM) 10K type strain sequencing project: providing services to taxonomists for standard genome sequencing and annotation.</title>
        <authorList>
            <consortium name="The Broad Institute Genomics Platform"/>
            <consortium name="The Broad Institute Genome Sequencing Center for Infectious Disease"/>
            <person name="Wu L."/>
            <person name="Ma J."/>
        </authorList>
    </citation>
    <scope>NUCLEOTIDE SEQUENCE [LARGE SCALE GENOMIC DNA]</scope>
    <source>
        <strain evidence="2">KCTC 42087</strain>
    </source>
</reference>
<evidence type="ECO:0000313" key="2">
    <source>
        <dbReference type="Proteomes" id="UP001596074"/>
    </source>
</evidence>
<accession>A0ABW0ZQX0</accession>
<dbReference type="RefSeq" id="WP_378280268.1">
    <property type="nucleotide sequence ID" value="NZ_JBHSON010000004.1"/>
</dbReference>
<gene>
    <name evidence="1" type="ORF">ACFPZN_04110</name>
</gene>
<protein>
    <recommendedName>
        <fullName evidence="3">PRC-barrel domain containing protein</fullName>
    </recommendedName>
</protein>